<evidence type="ECO:0000313" key="9">
    <source>
        <dbReference type="Proteomes" id="UP000293162"/>
    </source>
</evidence>
<proteinExistence type="predicted"/>
<evidence type="ECO:0000256" key="1">
    <source>
        <dbReference type="ARBA" id="ARBA00004429"/>
    </source>
</evidence>
<feature type="transmembrane region" description="Helical" evidence="6">
    <location>
        <begin position="96"/>
        <end position="123"/>
    </location>
</feature>
<feature type="transmembrane region" description="Helical" evidence="6">
    <location>
        <begin position="315"/>
        <end position="337"/>
    </location>
</feature>
<feature type="transmembrane region" description="Helical" evidence="6">
    <location>
        <begin position="349"/>
        <end position="368"/>
    </location>
</feature>
<feature type="transmembrane region" description="Helical" evidence="6">
    <location>
        <begin position="274"/>
        <end position="295"/>
    </location>
</feature>
<feature type="transmembrane region" description="Helical" evidence="6">
    <location>
        <begin position="161"/>
        <end position="182"/>
    </location>
</feature>
<evidence type="ECO:0000259" key="7">
    <source>
        <dbReference type="PROSITE" id="PS50850"/>
    </source>
</evidence>
<accession>A0A4Q5M1R5</accession>
<evidence type="ECO:0000256" key="5">
    <source>
        <dbReference type="ARBA" id="ARBA00023136"/>
    </source>
</evidence>
<protein>
    <submittedName>
        <fullName evidence="8">MFS transporter</fullName>
    </submittedName>
</protein>
<keyword evidence="3 6" id="KW-0812">Transmembrane</keyword>
<keyword evidence="9" id="KW-1185">Reference proteome</keyword>
<feature type="transmembrane region" description="Helical" evidence="6">
    <location>
        <begin position="135"/>
        <end position="155"/>
    </location>
</feature>
<dbReference type="OrthoDB" id="6395826at2"/>
<dbReference type="PANTHER" id="PTHR43702:SF11">
    <property type="entry name" value="L-FUCOSE-PROTON SYMPORTER"/>
    <property type="match status" value="1"/>
</dbReference>
<organism evidence="8 9">
    <name type="scientific">Emticicia agri</name>
    <dbReference type="NCBI Taxonomy" id="2492393"/>
    <lineage>
        <taxon>Bacteria</taxon>
        <taxon>Pseudomonadati</taxon>
        <taxon>Bacteroidota</taxon>
        <taxon>Cytophagia</taxon>
        <taxon>Cytophagales</taxon>
        <taxon>Leadbetterellaceae</taxon>
        <taxon>Emticicia</taxon>
    </lineage>
</organism>
<evidence type="ECO:0000256" key="4">
    <source>
        <dbReference type="ARBA" id="ARBA00022989"/>
    </source>
</evidence>
<dbReference type="Gene3D" id="1.20.1250.20">
    <property type="entry name" value="MFS general substrate transporter like domains"/>
    <property type="match status" value="2"/>
</dbReference>
<dbReference type="AlphaFoldDB" id="A0A4Q5M1R5"/>
<gene>
    <name evidence="8" type="ORF">EWM59_08200</name>
</gene>
<feature type="transmembrane region" description="Helical" evidence="6">
    <location>
        <begin position="212"/>
        <end position="230"/>
    </location>
</feature>
<dbReference type="GO" id="GO:0005886">
    <property type="term" value="C:plasma membrane"/>
    <property type="evidence" value="ECO:0007669"/>
    <property type="project" value="UniProtKB-SubCell"/>
</dbReference>
<name>A0A4Q5M1R5_9BACT</name>
<evidence type="ECO:0000256" key="3">
    <source>
        <dbReference type="ARBA" id="ARBA00022692"/>
    </source>
</evidence>
<feature type="transmembrane region" description="Helical" evidence="6">
    <location>
        <begin position="250"/>
        <end position="267"/>
    </location>
</feature>
<dbReference type="InterPro" id="IPR036259">
    <property type="entry name" value="MFS_trans_sf"/>
</dbReference>
<evidence type="ECO:0000313" key="8">
    <source>
        <dbReference type="EMBL" id="RYU96181.1"/>
    </source>
</evidence>
<comment type="caution">
    <text evidence="8">The sequence shown here is derived from an EMBL/GenBank/DDBJ whole genome shotgun (WGS) entry which is preliminary data.</text>
</comment>
<dbReference type="RefSeq" id="WP_130020472.1">
    <property type="nucleotide sequence ID" value="NZ_SEWF01000009.1"/>
</dbReference>
<feature type="transmembrane region" description="Helical" evidence="6">
    <location>
        <begin position="12"/>
        <end position="28"/>
    </location>
</feature>
<dbReference type="Proteomes" id="UP000293162">
    <property type="component" value="Unassembled WGS sequence"/>
</dbReference>
<dbReference type="EMBL" id="SEWF01000009">
    <property type="protein sequence ID" value="RYU96181.1"/>
    <property type="molecule type" value="Genomic_DNA"/>
</dbReference>
<reference evidence="8 9" key="1">
    <citation type="submission" date="2019-02" db="EMBL/GenBank/DDBJ databases">
        <title>Bacterial novel species Emticicia sp. 17J42-9 isolated from soil.</title>
        <authorList>
            <person name="Jung H.-Y."/>
        </authorList>
    </citation>
    <scope>NUCLEOTIDE SEQUENCE [LARGE SCALE GENOMIC DNA]</scope>
    <source>
        <strain evidence="8 9">17J42-9</strain>
    </source>
</reference>
<keyword evidence="2" id="KW-1003">Cell membrane</keyword>
<dbReference type="Pfam" id="PF07690">
    <property type="entry name" value="MFS_1"/>
    <property type="match status" value="1"/>
</dbReference>
<dbReference type="SUPFAM" id="SSF103473">
    <property type="entry name" value="MFS general substrate transporter"/>
    <property type="match status" value="1"/>
</dbReference>
<dbReference type="PROSITE" id="PS50850">
    <property type="entry name" value="MFS"/>
    <property type="match status" value="1"/>
</dbReference>
<dbReference type="InterPro" id="IPR020846">
    <property type="entry name" value="MFS_dom"/>
</dbReference>
<evidence type="ECO:0000256" key="6">
    <source>
        <dbReference type="SAM" id="Phobius"/>
    </source>
</evidence>
<dbReference type="PANTHER" id="PTHR43702">
    <property type="entry name" value="L-FUCOSE-PROTON SYMPORTER"/>
    <property type="match status" value="1"/>
</dbReference>
<dbReference type="InterPro" id="IPR050375">
    <property type="entry name" value="MFS_TsgA-like"/>
</dbReference>
<dbReference type="GO" id="GO:0022857">
    <property type="term" value="F:transmembrane transporter activity"/>
    <property type="evidence" value="ECO:0007669"/>
    <property type="project" value="InterPro"/>
</dbReference>
<feature type="transmembrane region" description="Helical" evidence="6">
    <location>
        <begin position="380"/>
        <end position="398"/>
    </location>
</feature>
<comment type="subcellular location">
    <subcellularLocation>
        <location evidence="1">Cell inner membrane</location>
        <topology evidence="1">Multi-pass membrane protein</topology>
    </subcellularLocation>
</comment>
<keyword evidence="4 6" id="KW-1133">Transmembrane helix</keyword>
<keyword evidence="5 6" id="KW-0472">Membrane</keyword>
<feature type="domain" description="Major facilitator superfamily (MFS) profile" evidence="7">
    <location>
        <begin position="6"/>
        <end position="403"/>
    </location>
</feature>
<feature type="transmembrane region" description="Helical" evidence="6">
    <location>
        <begin position="72"/>
        <end position="90"/>
    </location>
</feature>
<dbReference type="InterPro" id="IPR011701">
    <property type="entry name" value="MFS"/>
</dbReference>
<sequence length="417" mass="46125">MKNWKIKLSLYLNYFVFAILLNSVGILIQKSINTYHVDELAASSLEAFKDLSIAFVSFFVGSFLPRLGYKKGMLMALALVFFGCIGMYFGNSFTAVRILFACVGISFAVIKVSVYSLVGLLAADDKAHKSMLSSIESFFMVGIAVAFVSFPLFYSDTDPDAWLRVYLVVAVLVAISFLFLLFSDFDSLNFEIPGSNIADDFKQMISLLQRPMVLVFAIAAFMYVMTEQGIMSWLPTFNEKVLHLPERTSVFMAVILMLSIAGGRFVSSILIKKIYWLTILLTCLIGAALMVILVLPQTNNLEVKTINSLADVPVIAYVFPLIGFFLAPLYPLVNSIVLSATEKIFHSPMASLLTFFSAIGGTLGSRLVGYLFKEIGGSKAFYFSLIPMGILIICLFLLNNIQKKSGKNIEFNTKGGH</sequence>
<feature type="transmembrane region" description="Helical" evidence="6">
    <location>
        <begin position="48"/>
        <end position="65"/>
    </location>
</feature>
<evidence type="ECO:0000256" key="2">
    <source>
        <dbReference type="ARBA" id="ARBA00022475"/>
    </source>
</evidence>